<name>A0A919EE04_9ACTN</name>
<accession>A0A919EE04</accession>
<sequence length="223" mass="24534">MPEHAAFEPPLTFVPWNEEAAEAALAAGEGRRLRGSAAHGSPAHRWMLSRDFRQVNRYRTLRLPREPIPVAGRGCSMEWHERTADAPDDVLQAWLDFQDARGRRLHVVEKETVEGLRARCSSWYSPFAVARRDGGTVAGVALLDDVLCGDDLEVDGGPVDPADPEGDTLVAALLSLCYAKLPSCTFYMELGDEDGERVRAFVESVATAVDFDNVICERPGPRS</sequence>
<dbReference type="Proteomes" id="UP000638313">
    <property type="component" value="Unassembled WGS sequence"/>
</dbReference>
<protein>
    <submittedName>
        <fullName evidence="1">Uncharacterized protein</fullName>
    </submittedName>
</protein>
<dbReference type="AlphaFoldDB" id="A0A919EE04"/>
<gene>
    <name evidence="1" type="ORF">GCM10010218_38170</name>
</gene>
<comment type="caution">
    <text evidence="1">The sequence shown here is derived from an EMBL/GenBank/DDBJ whole genome shotgun (WGS) entry which is preliminary data.</text>
</comment>
<reference evidence="1" key="1">
    <citation type="journal article" date="2014" name="Int. J. Syst. Evol. Microbiol.">
        <title>Complete genome sequence of Corynebacterium casei LMG S-19264T (=DSM 44701T), isolated from a smear-ripened cheese.</title>
        <authorList>
            <consortium name="US DOE Joint Genome Institute (JGI-PGF)"/>
            <person name="Walter F."/>
            <person name="Albersmeier A."/>
            <person name="Kalinowski J."/>
            <person name="Ruckert C."/>
        </authorList>
    </citation>
    <scope>NUCLEOTIDE SEQUENCE</scope>
    <source>
        <strain evidence="1">JCM 4059</strain>
    </source>
</reference>
<proteinExistence type="predicted"/>
<organism evidence="1 2">
    <name type="scientific">Streptomyces mashuensis</name>
    <dbReference type="NCBI Taxonomy" id="33904"/>
    <lineage>
        <taxon>Bacteria</taxon>
        <taxon>Bacillati</taxon>
        <taxon>Actinomycetota</taxon>
        <taxon>Actinomycetes</taxon>
        <taxon>Kitasatosporales</taxon>
        <taxon>Streptomycetaceae</taxon>
        <taxon>Streptomyces</taxon>
    </lineage>
</organism>
<dbReference type="EMBL" id="BNBD01000007">
    <property type="protein sequence ID" value="GHF53094.1"/>
    <property type="molecule type" value="Genomic_DNA"/>
</dbReference>
<reference evidence="1" key="2">
    <citation type="submission" date="2020-09" db="EMBL/GenBank/DDBJ databases">
        <authorList>
            <person name="Sun Q."/>
            <person name="Ohkuma M."/>
        </authorList>
    </citation>
    <scope>NUCLEOTIDE SEQUENCE</scope>
    <source>
        <strain evidence="1">JCM 4059</strain>
    </source>
</reference>
<evidence type="ECO:0000313" key="1">
    <source>
        <dbReference type="EMBL" id="GHF53094.1"/>
    </source>
</evidence>
<evidence type="ECO:0000313" key="2">
    <source>
        <dbReference type="Proteomes" id="UP000638313"/>
    </source>
</evidence>
<dbReference type="RefSeq" id="WP_190130841.1">
    <property type="nucleotide sequence ID" value="NZ_BNBD01000007.1"/>
</dbReference>
<keyword evidence="2" id="KW-1185">Reference proteome</keyword>